<dbReference type="Pfam" id="PF01344">
    <property type="entry name" value="Kelch_1"/>
    <property type="match status" value="2"/>
</dbReference>
<dbReference type="RefSeq" id="WP_014437983.1">
    <property type="nucleotide sequence ID" value="NC_017080.1"/>
</dbReference>
<proteinExistence type="predicted"/>
<dbReference type="Proteomes" id="UP000007881">
    <property type="component" value="Chromosome"/>
</dbReference>
<reference evidence="2 3" key="1">
    <citation type="submission" date="2012-02" db="EMBL/GenBank/DDBJ databases">
        <title>Complete genome sequence of Phycisphaera mikurensis NBRC 102666.</title>
        <authorList>
            <person name="Ankai A."/>
            <person name="Hosoyama A."/>
            <person name="Terui Y."/>
            <person name="Sekine M."/>
            <person name="Fukai R."/>
            <person name="Kato Y."/>
            <person name="Nakamura S."/>
            <person name="Yamada-Narita S."/>
            <person name="Kawakoshi A."/>
            <person name="Fukunaga Y."/>
            <person name="Yamazaki S."/>
            <person name="Fujita N."/>
        </authorList>
    </citation>
    <scope>NUCLEOTIDE SEQUENCE [LARGE SCALE GENOMIC DNA]</scope>
    <source>
        <strain evidence="3">NBRC 102666 / KCTC 22515 / FYK2301M01</strain>
    </source>
</reference>
<dbReference type="eggNOG" id="COG3055">
    <property type="taxonomic scope" value="Bacteria"/>
</dbReference>
<feature type="chain" id="PRO_5003629305" description="N-acetylneuraminate epimerase" evidence="1">
    <location>
        <begin position="24"/>
        <end position="660"/>
    </location>
</feature>
<dbReference type="InterPro" id="IPR015915">
    <property type="entry name" value="Kelch-typ_b-propeller"/>
</dbReference>
<dbReference type="EMBL" id="AP012338">
    <property type="protein sequence ID" value="BAM04770.1"/>
    <property type="molecule type" value="Genomic_DNA"/>
</dbReference>
<evidence type="ECO:0000256" key="1">
    <source>
        <dbReference type="SAM" id="SignalP"/>
    </source>
</evidence>
<dbReference type="SUPFAM" id="SSF117281">
    <property type="entry name" value="Kelch motif"/>
    <property type="match status" value="1"/>
</dbReference>
<accession>I0IHN2</accession>
<evidence type="ECO:0000313" key="2">
    <source>
        <dbReference type="EMBL" id="BAM04770.1"/>
    </source>
</evidence>
<organism evidence="2 3">
    <name type="scientific">Phycisphaera mikurensis (strain NBRC 102666 / KCTC 22515 / FYK2301M01)</name>
    <dbReference type="NCBI Taxonomy" id="1142394"/>
    <lineage>
        <taxon>Bacteria</taxon>
        <taxon>Pseudomonadati</taxon>
        <taxon>Planctomycetota</taxon>
        <taxon>Phycisphaerae</taxon>
        <taxon>Phycisphaerales</taxon>
        <taxon>Phycisphaeraceae</taxon>
        <taxon>Phycisphaera</taxon>
    </lineage>
</organism>
<dbReference type="SMART" id="SM00612">
    <property type="entry name" value="Kelch"/>
    <property type="match status" value="2"/>
</dbReference>
<dbReference type="KEGG" id="phm:PSMK_26110"/>
<dbReference type="Gene3D" id="2.120.10.80">
    <property type="entry name" value="Kelch-type beta propeller"/>
    <property type="match status" value="2"/>
</dbReference>
<dbReference type="STRING" id="1142394.PSMK_26110"/>
<name>I0IHN2_PHYMF</name>
<dbReference type="OrthoDB" id="232651at2"/>
<keyword evidence="3" id="KW-1185">Reference proteome</keyword>
<keyword evidence="1" id="KW-0732">Signal</keyword>
<dbReference type="PANTHER" id="PTHR45632">
    <property type="entry name" value="LD33804P"/>
    <property type="match status" value="1"/>
</dbReference>
<dbReference type="HOGENOM" id="CLU_490804_0_0_0"/>
<dbReference type="AlphaFoldDB" id="I0IHN2"/>
<evidence type="ECO:0008006" key="4">
    <source>
        <dbReference type="Google" id="ProtNLM"/>
    </source>
</evidence>
<evidence type="ECO:0000313" key="3">
    <source>
        <dbReference type="Proteomes" id="UP000007881"/>
    </source>
</evidence>
<feature type="signal peptide" evidence="1">
    <location>
        <begin position="1"/>
        <end position="23"/>
    </location>
</feature>
<sequence length="660" mass="68627">MTPRFLLRAVPVLAALLTPAANAHFVFVVPDAPEATATGQPGGVSVLMSENLEPDAEVPVAIVSGAELSVRDADGTQRPLDLGPADGDRFRIDLPAAADPEAPRVVRGLVDLGFTRRGDGPGHLLLYHPKTILGDALAPSTRLRWGVPVELVPVADGGGARLVLLGNGQPLAGAEVTVIHPDGREEVVTTDARGRTPVLAAGGRYGAWARFWVDADGERDGEAFTQIRHYATLVFDADRGLGGAGAAAPGAAAEEAPAADAGHAIERIAALPEAAASGGIAAAGGWLYAYGGHVTPTHAYHREAVSGAFHRARLDRLAGGDASAWEALPAGEPLQGMNLAALGGKLYLAGGMQPQNREGHEEDNRSVADARVFDPAAGAWGDLPLLPEPRSSHDLVALGGKLWVVGGWHMHGRAQTWSDTILCLDPAAESPRWEARPQPFRRRALIAAAFEDRLWVIGGMNDAQKIPAAVSIYDPASNAWADGPPLPAGRFNGFSPAACVAGGRLYVSVADGTLLRLSAAKDAWEEVARAAPRVVHRMVADEARGRLLLAGGAWDGDNLDRIDAVEIPGLAGATPGTPEADADAPPDAAAAAASAAAAAAQTHCPVMPKVGVSEASRTVFHRGHTVRLCCRLCVKHWNADPLAFADPDLLPQLRAAPSDS</sequence>
<protein>
    <recommendedName>
        <fullName evidence="4">N-acetylneuraminate epimerase</fullName>
    </recommendedName>
</protein>
<gene>
    <name evidence="2" type="ordered locus">PSMK_26110</name>
</gene>
<dbReference type="InterPro" id="IPR006652">
    <property type="entry name" value="Kelch_1"/>
</dbReference>